<dbReference type="InterPro" id="IPR004345">
    <property type="entry name" value="TB2_DP1_HVA22"/>
</dbReference>
<evidence type="ECO:0000256" key="1">
    <source>
        <dbReference type="RuleBase" id="RU362006"/>
    </source>
</evidence>
<gene>
    <name evidence="3" type="ORF">B296_00004773</name>
</gene>
<feature type="compositionally biased region" description="Basic residues" evidence="2">
    <location>
        <begin position="252"/>
        <end position="265"/>
    </location>
</feature>
<dbReference type="Proteomes" id="UP000287651">
    <property type="component" value="Unassembled WGS sequence"/>
</dbReference>
<comment type="caution">
    <text evidence="3">The sequence shown here is derived from an EMBL/GenBank/DDBJ whole genome shotgun (WGS) entry which is preliminary data.</text>
</comment>
<evidence type="ECO:0000313" key="3">
    <source>
        <dbReference type="EMBL" id="RRT55661.1"/>
    </source>
</evidence>
<feature type="compositionally biased region" description="Low complexity" evidence="2">
    <location>
        <begin position="175"/>
        <end position="185"/>
    </location>
</feature>
<dbReference type="Pfam" id="PF03134">
    <property type="entry name" value="TB2_DP1_HVA22"/>
    <property type="match status" value="1"/>
</dbReference>
<dbReference type="GO" id="GO:0016020">
    <property type="term" value="C:membrane"/>
    <property type="evidence" value="ECO:0007669"/>
    <property type="project" value="UniProtKB-SubCell"/>
</dbReference>
<protein>
    <recommendedName>
        <fullName evidence="1">HVA22-like protein</fullName>
    </recommendedName>
</protein>
<sequence length="265" mass="30036">MMGSFLSRGLILVFGYAYPAYECYKTVELNKPEIEQLRFWCQYWILVASLAILERFVDVFFSWLPMYCEAKLALYIYLWYPKMRGTTFVYDTFFRPYIAKHENEIDRNLLEFRARVSDIMLMYWQKAAGYGRISFFDMLNRAALLLQVSRTHPSQAWFERQQADELPSPAPPAATEPARAATRAPGSPVKNQPEEQLTTTTTTTTKTGVLPPESSPDAHASQTANPTSPAEKPAQAAEASSPTPKEAATRATRGRLRKRPPIGHA</sequence>
<comment type="similarity">
    <text evidence="1">Belongs to the DP1 family.</text>
</comment>
<evidence type="ECO:0000256" key="2">
    <source>
        <dbReference type="SAM" id="MobiDB-lite"/>
    </source>
</evidence>
<organism evidence="3 4">
    <name type="scientific">Ensete ventricosum</name>
    <name type="common">Abyssinian banana</name>
    <name type="synonym">Musa ensete</name>
    <dbReference type="NCBI Taxonomy" id="4639"/>
    <lineage>
        <taxon>Eukaryota</taxon>
        <taxon>Viridiplantae</taxon>
        <taxon>Streptophyta</taxon>
        <taxon>Embryophyta</taxon>
        <taxon>Tracheophyta</taxon>
        <taxon>Spermatophyta</taxon>
        <taxon>Magnoliopsida</taxon>
        <taxon>Liliopsida</taxon>
        <taxon>Zingiberales</taxon>
        <taxon>Musaceae</taxon>
        <taxon>Ensete</taxon>
    </lineage>
</organism>
<feature type="region of interest" description="Disordered" evidence="2">
    <location>
        <begin position="158"/>
        <end position="265"/>
    </location>
</feature>
<proteinExistence type="inferred from homology"/>
<comment type="subcellular location">
    <subcellularLocation>
        <location evidence="1">Membrane</location>
        <topology evidence="1">Multi-pass membrane protein</topology>
    </subcellularLocation>
</comment>
<feature type="compositionally biased region" description="Low complexity" evidence="2">
    <location>
        <begin position="198"/>
        <end position="207"/>
    </location>
</feature>
<evidence type="ECO:0000313" key="4">
    <source>
        <dbReference type="Proteomes" id="UP000287651"/>
    </source>
</evidence>
<reference evidence="3 4" key="1">
    <citation type="journal article" date="2014" name="Agronomy (Basel)">
        <title>A Draft Genome Sequence for Ensete ventricosum, the Drought-Tolerant Tree Against Hunger.</title>
        <authorList>
            <person name="Harrison J."/>
            <person name="Moore K.A."/>
            <person name="Paszkiewicz K."/>
            <person name="Jones T."/>
            <person name="Grant M."/>
            <person name="Ambacheew D."/>
            <person name="Muzemil S."/>
            <person name="Studholme D.J."/>
        </authorList>
    </citation>
    <scope>NUCLEOTIDE SEQUENCE [LARGE SCALE GENOMIC DNA]</scope>
</reference>
<dbReference type="AlphaFoldDB" id="A0A426YVG3"/>
<dbReference type="PANTHER" id="PTHR12300">
    <property type="entry name" value="HVA22-LIKE PROTEINS"/>
    <property type="match status" value="1"/>
</dbReference>
<name>A0A426YVG3_ENSVE</name>
<dbReference type="EMBL" id="AMZH03009983">
    <property type="protein sequence ID" value="RRT55661.1"/>
    <property type="molecule type" value="Genomic_DNA"/>
</dbReference>
<dbReference type="PANTHER" id="PTHR12300:SF117">
    <property type="entry name" value="LP05237P-RELATED"/>
    <property type="match status" value="1"/>
</dbReference>
<accession>A0A426YVG3</accession>